<feature type="domain" description="Major facilitator superfamily (MFS) profile" evidence="6">
    <location>
        <begin position="33"/>
        <end position="444"/>
    </location>
</feature>
<keyword evidence="3 5" id="KW-1133">Transmembrane helix</keyword>
<evidence type="ECO:0000256" key="2">
    <source>
        <dbReference type="ARBA" id="ARBA00022692"/>
    </source>
</evidence>
<dbReference type="PROSITE" id="PS50850">
    <property type="entry name" value="MFS"/>
    <property type="match status" value="1"/>
</dbReference>
<organism evidence="7 8">
    <name type="scientific">Acanthoscelides obtectus</name>
    <name type="common">Bean weevil</name>
    <name type="synonym">Bruchus obtectus</name>
    <dbReference type="NCBI Taxonomy" id="200917"/>
    <lineage>
        <taxon>Eukaryota</taxon>
        <taxon>Metazoa</taxon>
        <taxon>Ecdysozoa</taxon>
        <taxon>Arthropoda</taxon>
        <taxon>Hexapoda</taxon>
        <taxon>Insecta</taxon>
        <taxon>Pterygota</taxon>
        <taxon>Neoptera</taxon>
        <taxon>Endopterygota</taxon>
        <taxon>Coleoptera</taxon>
        <taxon>Polyphaga</taxon>
        <taxon>Cucujiformia</taxon>
        <taxon>Chrysomeloidea</taxon>
        <taxon>Chrysomelidae</taxon>
        <taxon>Bruchinae</taxon>
        <taxon>Bruchini</taxon>
        <taxon>Acanthoscelides</taxon>
    </lineage>
</organism>
<keyword evidence="8" id="KW-1185">Reference proteome</keyword>
<keyword evidence="4 5" id="KW-0472">Membrane</keyword>
<evidence type="ECO:0000256" key="5">
    <source>
        <dbReference type="SAM" id="Phobius"/>
    </source>
</evidence>
<feature type="transmembrane region" description="Helical" evidence="5">
    <location>
        <begin position="331"/>
        <end position="348"/>
    </location>
</feature>
<evidence type="ECO:0000256" key="1">
    <source>
        <dbReference type="ARBA" id="ARBA00004141"/>
    </source>
</evidence>
<feature type="transmembrane region" description="Helical" evidence="5">
    <location>
        <begin position="354"/>
        <end position="373"/>
    </location>
</feature>
<proteinExistence type="predicted"/>
<evidence type="ECO:0000313" key="7">
    <source>
        <dbReference type="EMBL" id="CAH1958085.1"/>
    </source>
</evidence>
<keyword evidence="2 5" id="KW-0812">Transmembrane</keyword>
<feature type="transmembrane region" description="Helical" evidence="5">
    <location>
        <begin position="124"/>
        <end position="147"/>
    </location>
</feature>
<dbReference type="InterPro" id="IPR036259">
    <property type="entry name" value="MFS_trans_sf"/>
</dbReference>
<dbReference type="InterPro" id="IPR011701">
    <property type="entry name" value="MFS"/>
</dbReference>
<accession>A0A9P0JQP8</accession>
<dbReference type="Gene3D" id="1.20.1250.20">
    <property type="entry name" value="MFS general substrate transporter like domains"/>
    <property type="match status" value="2"/>
</dbReference>
<feature type="transmembrane region" description="Helical" evidence="5">
    <location>
        <begin position="33"/>
        <end position="51"/>
    </location>
</feature>
<feature type="transmembrane region" description="Helical" evidence="5">
    <location>
        <begin position="262"/>
        <end position="288"/>
    </location>
</feature>
<feature type="transmembrane region" description="Helical" evidence="5">
    <location>
        <begin position="393"/>
        <end position="414"/>
    </location>
</feature>
<dbReference type="GO" id="GO:0020037">
    <property type="term" value="F:heme binding"/>
    <property type="evidence" value="ECO:0007669"/>
    <property type="project" value="TreeGrafter"/>
</dbReference>
<dbReference type="EMBL" id="CAKOFQ010006675">
    <property type="protein sequence ID" value="CAH1958085.1"/>
    <property type="molecule type" value="Genomic_DNA"/>
</dbReference>
<feature type="transmembrane region" description="Helical" evidence="5">
    <location>
        <begin position="300"/>
        <end position="319"/>
    </location>
</feature>
<evidence type="ECO:0000313" key="8">
    <source>
        <dbReference type="Proteomes" id="UP001152888"/>
    </source>
</evidence>
<name>A0A9P0JQP8_ACAOB</name>
<dbReference type="GO" id="GO:0097037">
    <property type="term" value="P:heme export"/>
    <property type="evidence" value="ECO:0007669"/>
    <property type="project" value="TreeGrafter"/>
</dbReference>
<feature type="transmembrane region" description="Helical" evidence="5">
    <location>
        <begin position="200"/>
        <end position="220"/>
    </location>
</feature>
<reference evidence="7" key="1">
    <citation type="submission" date="2022-03" db="EMBL/GenBank/DDBJ databases">
        <authorList>
            <person name="Sayadi A."/>
        </authorList>
    </citation>
    <scope>NUCLEOTIDE SEQUENCE</scope>
</reference>
<evidence type="ECO:0000256" key="4">
    <source>
        <dbReference type="ARBA" id="ARBA00023136"/>
    </source>
</evidence>
<dbReference type="AlphaFoldDB" id="A0A9P0JQP8"/>
<dbReference type="InterPro" id="IPR020846">
    <property type="entry name" value="MFS_dom"/>
</dbReference>
<dbReference type="PANTHER" id="PTHR10924">
    <property type="entry name" value="MAJOR FACILITATOR SUPERFAMILY PROTEIN-RELATED"/>
    <property type="match status" value="1"/>
</dbReference>
<protein>
    <recommendedName>
        <fullName evidence="6">Major facilitator superfamily (MFS) profile domain-containing protein</fullName>
    </recommendedName>
</protein>
<gene>
    <name evidence="7" type="ORF">ACAOBT_LOCUS2455</name>
</gene>
<evidence type="ECO:0000256" key="3">
    <source>
        <dbReference type="ARBA" id="ARBA00022989"/>
    </source>
</evidence>
<dbReference type="Pfam" id="PF07690">
    <property type="entry name" value="MFS_1"/>
    <property type="match status" value="1"/>
</dbReference>
<feature type="transmembrane region" description="Helical" evidence="5">
    <location>
        <begin position="420"/>
        <end position="441"/>
    </location>
</feature>
<dbReference type="GO" id="GO:0015232">
    <property type="term" value="F:heme transmembrane transporter activity"/>
    <property type="evidence" value="ECO:0007669"/>
    <property type="project" value="TreeGrafter"/>
</dbReference>
<comment type="caution">
    <text evidence="7">The sequence shown here is derived from an EMBL/GenBank/DDBJ whole genome shotgun (WGS) entry which is preliminary data.</text>
</comment>
<dbReference type="OrthoDB" id="422206at2759"/>
<dbReference type="SUPFAM" id="SSF103473">
    <property type="entry name" value="MFS general substrate transporter"/>
    <property type="match status" value="1"/>
</dbReference>
<feature type="transmembrane region" description="Helical" evidence="5">
    <location>
        <begin position="159"/>
        <end position="180"/>
    </location>
</feature>
<dbReference type="InterPro" id="IPR049680">
    <property type="entry name" value="FLVCR1-2_SLC49-like"/>
</dbReference>
<sequence>MAEIKVGDYDQPDSNLLNKNDQKVNLKVYKRRWMILLIFMYYAGVCSFQWIEYSSITHLVVEYYEVSTLAVDWTSIVYLALYPPLVIPLSYVINKWGVRMAALIGCIGTLVGTTVKVFSIRRDLFSVVLLGQIIVAGSQTVIICIPPKIASTWFKPSELSTACSLGTLGTQLGIALGFMLPPIIVPNSDDPKVIGQRLQFLCWMLTIAMIPVSIAVLWCFPEQPPKPPSLAQAALRSRNGSQQFRSRDFFGSIRMLLINKGFVVHMIAYGINIAAFSAIGTFLSQFVLQYFEDANEDAGRMGSVMVITGMVGMIMFGVLLDKTHWYKEVTLFVYLFSTISVVCLMYALHWRSKILTYISCAIVGMFTNAYMPVGFELAIELTFPSDESLTTSILLTMTQVFGALFTVGVGYLNIWTGCFWSLASQAVLLFIGTCITAFIPNSLRRQEAFRRDPNMKKNSMHGSRLIFIE</sequence>
<dbReference type="PANTHER" id="PTHR10924:SF4">
    <property type="entry name" value="GH15861P"/>
    <property type="match status" value="1"/>
</dbReference>
<dbReference type="Proteomes" id="UP001152888">
    <property type="component" value="Unassembled WGS sequence"/>
</dbReference>
<evidence type="ECO:0000259" key="6">
    <source>
        <dbReference type="PROSITE" id="PS50850"/>
    </source>
</evidence>
<dbReference type="GO" id="GO:0016020">
    <property type="term" value="C:membrane"/>
    <property type="evidence" value="ECO:0007669"/>
    <property type="project" value="UniProtKB-SubCell"/>
</dbReference>
<comment type="subcellular location">
    <subcellularLocation>
        <location evidence="1">Membrane</location>
        <topology evidence="1">Multi-pass membrane protein</topology>
    </subcellularLocation>
</comment>
<feature type="transmembrane region" description="Helical" evidence="5">
    <location>
        <begin position="71"/>
        <end position="93"/>
    </location>
</feature>